<protein>
    <recommendedName>
        <fullName evidence="6">Zinc finger PHD-type domain-containing protein</fullName>
    </recommendedName>
</protein>
<dbReference type="InterPro" id="IPR019786">
    <property type="entry name" value="Zinc_finger_PHD-type_CS"/>
</dbReference>
<feature type="domain" description="Zinc finger PHD-type" evidence="6">
    <location>
        <begin position="278"/>
        <end position="324"/>
    </location>
</feature>
<keyword evidence="8" id="KW-1185">Reference proteome</keyword>
<dbReference type="Gene3D" id="6.10.140.1740">
    <property type="match status" value="1"/>
</dbReference>
<evidence type="ECO:0000256" key="4">
    <source>
        <dbReference type="SAM" id="Coils"/>
    </source>
</evidence>
<dbReference type="InterPro" id="IPR019787">
    <property type="entry name" value="Znf_PHD-finger"/>
</dbReference>
<dbReference type="Proteomes" id="UP000785679">
    <property type="component" value="Unassembled WGS sequence"/>
</dbReference>
<evidence type="ECO:0000256" key="5">
    <source>
        <dbReference type="SAM" id="MobiDB-lite"/>
    </source>
</evidence>
<dbReference type="InterPro" id="IPR013083">
    <property type="entry name" value="Znf_RING/FYVE/PHD"/>
</dbReference>
<dbReference type="PROSITE" id="PS01359">
    <property type="entry name" value="ZF_PHD_1"/>
    <property type="match status" value="1"/>
</dbReference>
<feature type="compositionally biased region" description="Polar residues" evidence="5">
    <location>
        <begin position="224"/>
        <end position="238"/>
    </location>
</feature>
<proteinExistence type="predicted"/>
<dbReference type="Pfam" id="PF12998">
    <property type="entry name" value="ING"/>
    <property type="match status" value="1"/>
</dbReference>
<dbReference type="EMBL" id="RRYP01005806">
    <property type="protein sequence ID" value="TNV81722.1"/>
    <property type="molecule type" value="Genomic_DNA"/>
</dbReference>
<dbReference type="Gene3D" id="3.30.40.10">
    <property type="entry name" value="Zinc/RING finger domain, C3HC4 (zinc finger)"/>
    <property type="match status" value="1"/>
</dbReference>
<feature type="coiled-coil region" evidence="4">
    <location>
        <begin position="2"/>
        <end position="66"/>
    </location>
</feature>
<evidence type="ECO:0000313" key="7">
    <source>
        <dbReference type="EMBL" id="TNV81722.1"/>
    </source>
</evidence>
<dbReference type="SMART" id="SM00249">
    <property type="entry name" value="PHD"/>
    <property type="match status" value="1"/>
</dbReference>
<organism evidence="7 8">
    <name type="scientific">Halteria grandinella</name>
    <dbReference type="NCBI Taxonomy" id="5974"/>
    <lineage>
        <taxon>Eukaryota</taxon>
        <taxon>Sar</taxon>
        <taxon>Alveolata</taxon>
        <taxon>Ciliophora</taxon>
        <taxon>Intramacronucleata</taxon>
        <taxon>Spirotrichea</taxon>
        <taxon>Stichotrichia</taxon>
        <taxon>Sporadotrichida</taxon>
        <taxon>Halteriidae</taxon>
        <taxon>Halteria</taxon>
    </lineage>
</organism>
<comment type="caution">
    <text evidence="7">The sequence shown here is derived from an EMBL/GenBank/DDBJ whole genome shotgun (WGS) entry which is preliminary data.</text>
</comment>
<dbReference type="GO" id="GO:0008270">
    <property type="term" value="F:zinc ion binding"/>
    <property type="evidence" value="ECO:0007669"/>
    <property type="project" value="UniProtKB-KW"/>
</dbReference>
<evidence type="ECO:0000313" key="8">
    <source>
        <dbReference type="Proteomes" id="UP000785679"/>
    </source>
</evidence>
<name>A0A8J8T481_HALGN</name>
<evidence type="ECO:0000256" key="1">
    <source>
        <dbReference type="ARBA" id="ARBA00022723"/>
    </source>
</evidence>
<keyword evidence="3" id="KW-0862">Zinc</keyword>
<keyword evidence="1" id="KW-0479">Metal-binding</keyword>
<feature type="region of interest" description="Disordered" evidence="5">
    <location>
        <begin position="89"/>
        <end position="124"/>
    </location>
</feature>
<evidence type="ECO:0000256" key="2">
    <source>
        <dbReference type="ARBA" id="ARBA00022771"/>
    </source>
</evidence>
<dbReference type="InterPro" id="IPR011011">
    <property type="entry name" value="Znf_FYVE_PHD"/>
</dbReference>
<reference evidence="7" key="1">
    <citation type="submission" date="2019-06" db="EMBL/GenBank/DDBJ databases">
        <authorList>
            <person name="Zheng W."/>
        </authorList>
    </citation>
    <scope>NUCLEOTIDE SEQUENCE</scope>
    <source>
        <strain evidence="7">QDHG01</strain>
    </source>
</reference>
<keyword evidence="2" id="KW-0863">Zinc-finger</keyword>
<dbReference type="Pfam" id="PF00628">
    <property type="entry name" value="PHD"/>
    <property type="match status" value="1"/>
</dbReference>
<gene>
    <name evidence="7" type="ORF">FGO68_gene2198</name>
</gene>
<feature type="region of interest" description="Disordered" evidence="5">
    <location>
        <begin position="218"/>
        <end position="243"/>
    </location>
</feature>
<dbReference type="AlphaFoldDB" id="A0A8J8T481"/>
<dbReference type="InterPro" id="IPR001965">
    <property type="entry name" value="Znf_PHD"/>
</dbReference>
<evidence type="ECO:0000256" key="3">
    <source>
        <dbReference type="ARBA" id="ARBA00022833"/>
    </source>
</evidence>
<evidence type="ECO:0000259" key="6">
    <source>
        <dbReference type="SMART" id="SM00249"/>
    </source>
</evidence>
<sequence>MMHELDRHCKRIGEEVEALKKDLLKKRPSETPVEEAERIVRQKNRLNEMYEEVDSLSQEKLKIVEKLFCMQQNFVRKLDQEIEKTEEDKYVQEQCAKDQQNEDPSEPGNFSHSRQKFPKKQGAREIGASLASYSGRQTGVSGSLAREFSIGGIGAKGDYNHSSSLMGSLDPLMQPGKSKKGAGADIFDYGRKDLMLDSSFQQPGLSTSASMRNRRMDAAKKDTISTIGKKSSRVTTQKGNRKGHQLGAFDGGRQGVQQYSQDQITDLGDGVNVEEEDQCKWCFKRTQECDWVSCDNCDQWYHYSCMDITGPLNEATYFKCKVCDGQIPPERERDVDIKPINLMDGDE</sequence>
<keyword evidence="4" id="KW-0175">Coiled coil</keyword>
<dbReference type="OrthoDB" id="436852at2759"/>
<dbReference type="InterPro" id="IPR024610">
    <property type="entry name" value="ING_N_histone-binding"/>
</dbReference>
<accession>A0A8J8T481</accession>
<dbReference type="SUPFAM" id="SSF57903">
    <property type="entry name" value="FYVE/PHD zinc finger"/>
    <property type="match status" value="1"/>
</dbReference>
<feature type="compositionally biased region" description="Basic and acidic residues" evidence="5">
    <location>
        <begin position="89"/>
        <end position="100"/>
    </location>
</feature>